<evidence type="ECO:0000313" key="2">
    <source>
        <dbReference type="RefSeq" id="XP_028154780.1"/>
    </source>
</evidence>
<sequence>MVIESHCDENVTIHQFAKHFDFLLTEFNKRFEEFSELETFLMFFINPHSHRDFSISNKEDLELEIINITNDIQVKSYCNEENFWNLVDINIYPLLRKCALKLNSLCASTYACESLFSNMKYLKSRYRSTLTDAHLDQCLPTGNSTYIFHITTSWPQIYSAKYLTSGLLMLIFYIRI</sequence>
<dbReference type="PANTHER" id="PTHR45913">
    <property type="entry name" value="EPM2A-INTERACTING PROTEIN 1"/>
    <property type="match status" value="1"/>
</dbReference>
<organism evidence="2">
    <name type="scientific">Diabrotica virgifera virgifera</name>
    <name type="common">western corn rootworm</name>
    <dbReference type="NCBI Taxonomy" id="50390"/>
    <lineage>
        <taxon>Eukaryota</taxon>
        <taxon>Metazoa</taxon>
        <taxon>Ecdysozoa</taxon>
        <taxon>Arthropoda</taxon>
        <taxon>Hexapoda</taxon>
        <taxon>Insecta</taxon>
        <taxon>Pterygota</taxon>
        <taxon>Neoptera</taxon>
        <taxon>Endopterygota</taxon>
        <taxon>Coleoptera</taxon>
        <taxon>Polyphaga</taxon>
        <taxon>Cucujiformia</taxon>
        <taxon>Chrysomeloidea</taxon>
        <taxon>Chrysomelidae</taxon>
        <taxon>Galerucinae</taxon>
        <taxon>Diabroticina</taxon>
        <taxon>Diabroticites</taxon>
        <taxon>Diabrotica</taxon>
    </lineage>
</organism>
<dbReference type="InParanoid" id="A0A6P7HGI5"/>
<dbReference type="RefSeq" id="XP_028154780.1">
    <property type="nucleotide sequence ID" value="XM_028298979.1"/>
</dbReference>
<gene>
    <name evidence="2" type="primary">LOC114348400</name>
</gene>
<dbReference type="Pfam" id="PF05699">
    <property type="entry name" value="Dimer_Tnp_hAT"/>
    <property type="match status" value="1"/>
</dbReference>
<dbReference type="PANTHER" id="PTHR45913:SF21">
    <property type="entry name" value="DUF4371 DOMAIN-CONTAINING PROTEIN"/>
    <property type="match status" value="1"/>
</dbReference>
<dbReference type="GO" id="GO:0046983">
    <property type="term" value="F:protein dimerization activity"/>
    <property type="evidence" value="ECO:0007669"/>
    <property type="project" value="InterPro"/>
</dbReference>
<dbReference type="SUPFAM" id="SSF53098">
    <property type="entry name" value="Ribonuclease H-like"/>
    <property type="match status" value="1"/>
</dbReference>
<protein>
    <submittedName>
        <fullName evidence="2">Uncharacterized protein LOC114348400</fullName>
    </submittedName>
</protein>
<evidence type="ECO:0000259" key="1">
    <source>
        <dbReference type="Pfam" id="PF05699"/>
    </source>
</evidence>
<dbReference type="AlphaFoldDB" id="A0A6P7HGI5"/>
<dbReference type="InterPro" id="IPR012337">
    <property type="entry name" value="RNaseH-like_sf"/>
</dbReference>
<name>A0A6P7HGI5_DIAVI</name>
<proteinExistence type="predicted"/>
<feature type="domain" description="HAT C-terminal dimerisation" evidence="1">
    <location>
        <begin position="82"/>
        <end position="139"/>
    </location>
</feature>
<dbReference type="InterPro" id="IPR008906">
    <property type="entry name" value="HATC_C_dom"/>
</dbReference>
<accession>A0A6P7HGI5</accession>
<reference evidence="2" key="1">
    <citation type="submission" date="2025-08" db="UniProtKB">
        <authorList>
            <consortium name="RefSeq"/>
        </authorList>
    </citation>
    <scope>IDENTIFICATION</scope>
    <source>
        <tissue evidence="2">Whole insect</tissue>
    </source>
</reference>